<gene>
    <name evidence="1" type="ORF">ABS32_02950</name>
</gene>
<name>A0A0R2X9B5_9BACT</name>
<sequence length="194" mass="21272">MKGHLDKFQPVALFGKLSGVFLFTVAGLTWAEPIPANLSGVATIQLKNSDTPQNLGGMDLVLAPVSVIPEIRRLRMETWRTDGLAIQRKPDGEEQPVGIKIDFADGYKNLDLKALSQAAANAATARTRTATNGTFTFSNIPAGRHALYAQYKSRYAVAYWLLEIDLKLGQPNTIDLSQTNAAEIFNRFIKKPTP</sequence>
<protein>
    <recommendedName>
        <fullName evidence="3">Carboxypeptidase regulatory-like domain-containing protein</fullName>
    </recommendedName>
</protein>
<comment type="caution">
    <text evidence="1">The sequence shown here is derived from an EMBL/GenBank/DDBJ whole genome shotgun (WGS) entry which is preliminary data.</text>
</comment>
<dbReference type="EMBL" id="LIDM01000077">
    <property type="protein sequence ID" value="KRP32650.1"/>
    <property type="molecule type" value="Genomic_DNA"/>
</dbReference>
<dbReference type="Proteomes" id="UP000051557">
    <property type="component" value="Unassembled WGS sequence"/>
</dbReference>
<accession>A0A0R2X9B5</accession>
<dbReference type="AlphaFoldDB" id="A0A0R2X9B5"/>
<evidence type="ECO:0000313" key="2">
    <source>
        <dbReference type="Proteomes" id="UP000051557"/>
    </source>
</evidence>
<evidence type="ECO:0008006" key="3">
    <source>
        <dbReference type="Google" id="ProtNLM"/>
    </source>
</evidence>
<reference evidence="1 2" key="1">
    <citation type="submission" date="2015-10" db="EMBL/GenBank/DDBJ databases">
        <title>Metagenome-Assembled Genomes uncover a global brackish microbiome.</title>
        <authorList>
            <person name="Hugerth L.W."/>
            <person name="Larsson J."/>
            <person name="Alneberg J."/>
            <person name="Lindh M.V."/>
            <person name="Legrand C."/>
            <person name="Pinhassi J."/>
            <person name="Andersson A.F."/>
        </authorList>
    </citation>
    <scope>NUCLEOTIDE SEQUENCE [LARGE SCALE GENOMIC DNA]</scope>
    <source>
        <strain evidence="1">BACL9 MAG-120820-bin42</strain>
    </source>
</reference>
<organism evidence="1 2">
    <name type="scientific">Verrucomicrobia subdivision 6 bacterium BACL9 MAG-120820-bin42</name>
    <dbReference type="NCBI Taxonomy" id="1655634"/>
    <lineage>
        <taxon>Bacteria</taxon>
        <taxon>Pseudomonadati</taxon>
        <taxon>Verrucomicrobiota</taxon>
        <taxon>Verrucomicrobiia</taxon>
        <taxon>Verrucomicrobiales</taxon>
        <taxon>Verrucomicrobia subdivision 6</taxon>
    </lineage>
</organism>
<evidence type="ECO:0000313" key="1">
    <source>
        <dbReference type="EMBL" id="KRP32650.1"/>
    </source>
</evidence>
<proteinExistence type="predicted"/>